<evidence type="ECO:0000313" key="1">
    <source>
        <dbReference type="EMBL" id="GKT17451.1"/>
    </source>
</evidence>
<sequence length="495" mass="56904">AKEEEERKRLVTILEPVFSSLLTQIETQNALILEQQKHIETLNAELEEIRSDQIHKDQLLDEDKEKRFEWMGQQDSLIKETQRSIQCVSNSLVSHVSTISAQIDKLLVSDEGLKKHLEGVDLKTKELASRRGEEQKIIEITKEKTEKRMKSMEVTIFEIQQESEKFVLDNSQKIKDLVASNSTLCSKFASISDSSQSQLQQIKTDLSVVQQSVSDLKIDVRSDLQPSMMISISHSVSSLRDTRMNTFSKLRNMLEKLSDCEKVWSSLVATVEPLQSGTIDSLNHEEFAFVLRIAKAVFESSLSTFGLEIPELEDASSECSECESEEHECSCHHTESEEYLLSKDSLVSLFKQVSIEYASIQNCLKVLTDLISSFEENIRKLVHNTDEEGRKGKCDLFMKAFLEEHQLSQQIESFLRSFSSIDDSTVSSPREEEELEEKRIQDVERYSDLKQKLIELQEREKILIDSGSIDELKQIEEEERNVKEEMLKARELLHL</sequence>
<gene>
    <name evidence="1" type="ORF">ADUPG1_011106</name>
</gene>
<accession>A0ABQ5JUB8</accession>
<feature type="non-terminal residue" evidence="1">
    <location>
        <position position="1"/>
    </location>
</feature>
<dbReference type="Proteomes" id="UP001057375">
    <property type="component" value="Unassembled WGS sequence"/>
</dbReference>
<reference evidence="1" key="1">
    <citation type="submission" date="2022-03" db="EMBL/GenBank/DDBJ databases">
        <title>Draft genome sequence of Aduncisulcus paluster, a free-living microaerophilic Fornicata.</title>
        <authorList>
            <person name="Yuyama I."/>
            <person name="Kume K."/>
            <person name="Tamura T."/>
            <person name="Inagaki Y."/>
            <person name="Hashimoto T."/>
        </authorList>
    </citation>
    <scope>NUCLEOTIDE SEQUENCE</scope>
    <source>
        <strain evidence="1">NY0171</strain>
    </source>
</reference>
<protein>
    <submittedName>
        <fullName evidence="1">Uncharacterized protein</fullName>
    </submittedName>
</protein>
<proteinExistence type="predicted"/>
<organism evidence="1 2">
    <name type="scientific">Aduncisulcus paluster</name>
    <dbReference type="NCBI Taxonomy" id="2918883"/>
    <lineage>
        <taxon>Eukaryota</taxon>
        <taxon>Metamonada</taxon>
        <taxon>Carpediemonas-like organisms</taxon>
        <taxon>Aduncisulcus</taxon>
    </lineage>
</organism>
<evidence type="ECO:0000313" key="2">
    <source>
        <dbReference type="Proteomes" id="UP001057375"/>
    </source>
</evidence>
<name>A0ABQ5JUB8_9EUKA</name>
<comment type="caution">
    <text evidence="1">The sequence shown here is derived from an EMBL/GenBank/DDBJ whole genome shotgun (WGS) entry which is preliminary data.</text>
</comment>
<keyword evidence="2" id="KW-1185">Reference proteome</keyword>
<dbReference type="EMBL" id="BQXS01011850">
    <property type="protein sequence ID" value="GKT17451.1"/>
    <property type="molecule type" value="Genomic_DNA"/>
</dbReference>